<dbReference type="RefSeq" id="WP_166205690.1">
    <property type="nucleotide sequence ID" value="NZ_CP088285.1"/>
</dbReference>
<proteinExistence type="predicted"/>
<reference evidence="1" key="1">
    <citation type="submission" date="2020-06" db="EMBL/GenBank/DDBJ databases">
        <title>Whole Genome Sequence of Bradyrhizobium sp. Strain 1S1.</title>
        <authorList>
            <person name="Bromfield E.S.P."/>
            <person name="Cloutier S."/>
        </authorList>
    </citation>
    <scope>NUCLEOTIDE SEQUENCE [LARGE SCALE GENOMIC DNA]</scope>
    <source>
        <strain evidence="1">1S1</strain>
    </source>
</reference>
<protein>
    <submittedName>
        <fullName evidence="1">Uncharacterized protein</fullName>
    </submittedName>
</protein>
<dbReference type="AlphaFoldDB" id="A0A974A2Q8"/>
<organism evidence="1">
    <name type="scientific">Bradyrhizobium septentrionale</name>
    <dbReference type="NCBI Taxonomy" id="1404411"/>
    <lineage>
        <taxon>Bacteria</taxon>
        <taxon>Pseudomonadati</taxon>
        <taxon>Pseudomonadota</taxon>
        <taxon>Alphaproteobacteria</taxon>
        <taxon>Hyphomicrobiales</taxon>
        <taxon>Nitrobacteraceae</taxon>
        <taxon>Bradyrhizobium</taxon>
    </lineage>
</organism>
<comment type="caution">
    <text evidence="1">The sequence shown here is derived from an EMBL/GenBank/DDBJ whole genome shotgun (WGS) entry which is preliminary data.</text>
</comment>
<name>A0A974A2Q8_9BRAD</name>
<gene>
    <name evidence="1" type="ORF">HAP48_026080</name>
</gene>
<sequence length="71" mass="7450">MSRLQLARRASIARRATLDRTASSAPVAASYAGGVAAPAGTRWDFVTFNGQRVTAATSRSAAEPVVTLVRM</sequence>
<dbReference type="EMBL" id="JAAOLE020000001">
    <property type="protein sequence ID" value="NVI46365.1"/>
    <property type="molecule type" value="Genomic_DNA"/>
</dbReference>
<accession>A0A974A2Q8</accession>
<evidence type="ECO:0000313" key="1">
    <source>
        <dbReference type="EMBL" id="NVI46365.1"/>
    </source>
</evidence>